<dbReference type="Gene3D" id="3.30.40.10">
    <property type="entry name" value="Zinc/RING finger domain, C3HC4 (zinc finger)"/>
    <property type="match status" value="1"/>
</dbReference>
<gene>
    <name evidence="9" type="primary">LOC118286760</name>
</gene>
<keyword evidence="2 4" id="KW-0863">Zinc-finger</keyword>
<keyword evidence="3" id="KW-0862">Zinc</keyword>
<dbReference type="GO" id="GO:0008270">
    <property type="term" value="F:zinc ion binding"/>
    <property type="evidence" value="ECO:0007669"/>
    <property type="project" value="UniProtKB-KW"/>
</dbReference>
<reference evidence="9" key="1">
    <citation type="submission" date="2023-05" db="EMBL/GenBank/DDBJ databases">
        <title>High-quality long-read genome of Scophthalmus maximus.</title>
        <authorList>
            <person name="Lien S."/>
            <person name="Martinez P."/>
        </authorList>
    </citation>
    <scope>NUCLEOTIDE SEQUENCE [LARGE SCALE GENOMIC DNA]</scope>
</reference>
<evidence type="ECO:0000313" key="9">
    <source>
        <dbReference type="Ensembl" id="ENSSMAP00000021346.2"/>
    </source>
</evidence>
<dbReference type="SMART" id="SM00336">
    <property type="entry name" value="BBOX"/>
    <property type="match status" value="1"/>
</dbReference>
<evidence type="ECO:0000259" key="8">
    <source>
        <dbReference type="PROSITE" id="PS50188"/>
    </source>
</evidence>
<organism evidence="9 10">
    <name type="scientific">Scophthalmus maximus</name>
    <name type="common">Turbot</name>
    <name type="synonym">Psetta maxima</name>
    <dbReference type="NCBI Taxonomy" id="52904"/>
    <lineage>
        <taxon>Eukaryota</taxon>
        <taxon>Metazoa</taxon>
        <taxon>Chordata</taxon>
        <taxon>Craniata</taxon>
        <taxon>Vertebrata</taxon>
        <taxon>Euteleostomi</taxon>
        <taxon>Actinopterygii</taxon>
        <taxon>Neopterygii</taxon>
        <taxon>Teleostei</taxon>
        <taxon>Neoteleostei</taxon>
        <taxon>Acanthomorphata</taxon>
        <taxon>Carangaria</taxon>
        <taxon>Pleuronectiformes</taxon>
        <taxon>Pleuronectoidei</taxon>
        <taxon>Scophthalmidae</taxon>
        <taxon>Scophthalmus</taxon>
    </lineage>
</organism>
<dbReference type="InterPro" id="IPR050143">
    <property type="entry name" value="TRIM/RBCC"/>
</dbReference>
<dbReference type="InterPro" id="IPR043136">
    <property type="entry name" value="B30.2/SPRY_sf"/>
</dbReference>
<dbReference type="Pfam" id="PF00622">
    <property type="entry name" value="SPRY"/>
    <property type="match status" value="1"/>
</dbReference>
<dbReference type="SUPFAM" id="SSF57845">
    <property type="entry name" value="B-box zinc-binding domain"/>
    <property type="match status" value="1"/>
</dbReference>
<feature type="region of interest" description="Disordered" evidence="6">
    <location>
        <begin position="1"/>
        <end position="56"/>
    </location>
</feature>
<keyword evidence="5" id="KW-0175">Coiled coil</keyword>
<dbReference type="SUPFAM" id="SSF57850">
    <property type="entry name" value="RING/U-box"/>
    <property type="match status" value="1"/>
</dbReference>
<dbReference type="InterPro" id="IPR013083">
    <property type="entry name" value="Znf_RING/FYVE/PHD"/>
</dbReference>
<dbReference type="AlphaFoldDB" id="A0A8D3APC1"/>
<dbReference type="InterPro" id="IPR000315">
    <property type="entry name" value="Znf_B-box"/>
</dbReference>
<evidence type="ECO:0000313" key="10">
    <source>
        <dbReference type="Proteomes" id="UP000694558"/>
    </source>
</evidence>
<keyword evidence="1" id="KW-0479">Metal-binding</keyword>
<dbReference type="PROSITE" id="PS50188">
    <property type="entry name" value="B302_SPRY"/>
    <property type="match status" value="1"/>
</dbReference>
<dbReference type="Gene3D" id="2.60.120.920">
    <property type="match status" value="1"/>
</dbReference>
<name>A0A8D3APC1_SCOMX</name>
<dbReference type="PROSITE" id="PS00518">
    <property type="entry name" value="ZF_RING_1"/>
    <property type="match status" value="1"/>
</dbReference>
<evidence type="ECO:0008006" key="11">
    <source>
        <dbReference type="Google" id="ProtNLM"/>
    </source>
</evidence>
<dbReference type="InterPro" id="IPR006574">
    <property type="entry name" value="PRY"/>
</dbReference>
<dbReference type="PROSITE" id="PS50119">
    <property type="entry name" value="ZF_BBOX"/>
    <property type="match status" value="1"/>
</dbReference>
<sequence length="514" mass="57988">MAERASQADQGEGERPVQDKDANTASDQNEDTVTGGESPVIQSTEDPTQPEEESACPGCRSLGVLTLPCGHKLCPSCIELSQGELNQASCTICYGSQLMDSVLHTLLDALFQGLPRRQGVTLGAEEESIRRPEDGGKALAGYRVIESEELCAQHGERVTVFCLQEEEPLCRQCQTDEHDEHQCCSIEEAVRNCKRELRPAIRSLQEQLESLTSIRQTWEDIAAHIKSQSIQTAQILRDEFEKMHQYLRDEEADLMSQLKQEEEDKSHRMREKIDQINSDIHLLTNSIRETEDAMSLEDFLFLKDYKKTSERAQCSVEEPEDESEALLDVAKHQSCVQHHVWEKMLRIIQYFPVTMDTNTGSACLGVSPDLSSVYVCEEQPLPDNPERFVSPQSILGSEGFSSGRHSWEVEVGNNSHWSLGVARETVRRKDWSNSDLNPSPAFHSDIVPGGGLWTVSLSSGEYWASPGHSTPLKLRRRLRRVGIQLDWERGCLTFSDAHDNTLIYRFKKQWGVEI</sequence>
<dbReference type="SUPFAM" id="SSF49899">
    <property type="entry name" value="Concanavalin A-like lectins/glucanases"/>
    <property type="match status" value="1"/>
</dbReference>
<dbReference type="PRINTS" id="PR01407">
    <property type="entry name" value="BUTYPHLNCDUF"/>
</dbReference>
<dbReference type="Proteomes" id="UP000694558">
    <property type="component" value="Chromosome 17"/>
</dbReference>
<evidence type="ECO:0000256" key="1">
    <source>
        <dbReference type="ARBA" id="ARBA00022723"/>
    </source>
</evidence>
<feature type="domain" description="B30.2/SPRY" evidence="8">
    <location>
        <begin position="333"/>
        <end position="514"/>
    </location>
</feature>
<dbReference type="InterPro" id="IPR013320">
    <property type="entry name" value="ConA-like_dom_sf"/>
</dbReference>
<dbReference type="InterPro" id="IPR003879">
    <property type="entry name" value="Butyrophylin_SPRY"/>
</dbReference>
<evidence type="ECO:0000256" key="4">
    <source>
        <dbReference type="PROSITE-ProRule" id="PRU00024"/>
    </source>
</evidence>
<evidence type="ECO:0000259" key="7">
    <source>
        <dbReference type="PROSITE" id="PS50119"/>
    </source>
</evidence>
<dbReference type="Gene3D" id="3.30.160.60">
    <property type="entry name" value="Classic Zinc Finger"/>
    <property type="match status" value="1"/>
</dbReference>
<evidence type="ECO:0000256" key="3">
    <source>
        <dbReference type="ARBA" id="ARBA00022833"/>
    </source>
</evidence>
<dbReference type="InterPro" id="IPR017907">
    <property type="entry name" value="Znf_RING_CS"/>
</dbReference>
<dbReference type="Pfam" id="PF00643">
    <property type="entry name" value="zf-B_box"/>
    <property type="match status" value="1"/>
</dbReference>
<proteinExistence type="predicted"/>
<dbReference type="SMART" id="SM00589">
    <property type="entry name" value="PRY"/>
    <property type="match status" value="1"/>
</dbReference>
<reference evidence="9" key="2">
    <citation type="submission" date="2025-08" db="UniProtKB">
        <authorList>
            <consortium name="Ensembl"/>
        </authorList>
    </citation>
    <scope>IDENTIFICATION</scope>
</reference>
<feature type="compositionally biased region" description="Basic and acidic residues" evidence="6">
    <location>
        <begin position="12"/>
        <end position="22"/>
    </location>
</feature>
<feature type="coiled-coil region" evidence="5">
    <location>
        <begin position="201"/>
        <end position="279"/>
    </location>
</feature>
<protein>
    <recommendedName>
        <fullName evidence="11">Tripartite motif-containing protein 35-like</fullName>
    </recommendedName>
</protein>
<evidence type="ECO:0000256" key="6">
    <source>
        <dbReference type="SAM" id="MobiDB-lite"/>
    </source>
</evidence>
<dbReference type="InterPro" id="IPR001870">
    <property type="entry name" value="B30.2/SPRY"/>
</dbReference>
<accession>A0A8D3APC1</accession>
<evidence type="ECO:0000256" key="5">
    <source>
        <dbReference type="SAM" id="Coils"/>
    </source>
</evidence>
<feature type="domain" description="B box-type" evidence="7">
    <location>
        <begin position="146"/>
        <end position="186"/>
    </location>
</feature>
<dbReference type="GeneTree" id="ENSGT00970000193390"/>
<dbReference type="PANTHER" id="PTHR24103">
    <property type="entry name" value="E3 UBIQUITIN-PROTEIN LIGASE TRIM"/>
    <property type="match status" value="1"/>
</dbReference>
<dbReference type="Ensembl" id="ENSSMAT00000021600.2">
    <property type="protein sequence ID" value="ENSSMAP00000021346.2"/>
    <property type="gene ID" value="ENSSMAG00000013085.2"/>
</dbReference>
<evidence type="ECO:0000256" key="2">
    <source>
        <dbReference type="ARBA" id="ARBA00022771"/>
    </source>
</evidence>
<dbReference type="InterPro" id="IPR003877">
    <property type="entry name" value="SPRY_dom"/>
</dbReference>
<dbReference type="Pfam" id="PF13765">
    <property type="entry name" value="PRY"/>
    <property type="match status" value="1"/>
</dbReference>